<evidence type="ECO:0000256" key="3">
    <source>
        <dbReference type="ARBA" id="ARBA00022598"/>
    </source>
</evidence>
<dbReference type="Proteomes" id="UP001596296">
    <property type="component" value="Unassembled WGS sequence"/>
</dbReference>
<dbReference type="Gene3D" id="3.65.10.20">
    <property type="entry name" value="RNA 3'-terminal phosphate cyclase domain"/>
    <property type="match status" value="1"/>
</dbReference>
<dbReference type="GO" id="GO:0005737">
    <property type="term" value="C:cytoplasm"/>
    <property type="evidence" value="ECO:0007669"/>
    <property type="project" value="UniProtKB-SubCell"/>
</dbReference>
<keyword evidence="5" id="KW-0067">ATP-binding</keyword>
<evidence type="ECO:0000256" key="5">
    <source>
        <dbReference type="HAMAP-Rule" id="MF_00200"/>
    </source>
</evidence>
<comment type="caution">
    <text evidence="8">The sequence shown here is derived from an EMBL/GenBank/DDBJ whole genome shotgun (WGS) entry which is preliminary data.</text>
</comment>
<evidence type="ECO:0000259" key="7">
    <source>
        <dbReference type="Pfam" id="PF05189"/>
    </source>
</evidence>
<feature type="domain" description="RNA 3'-terminal phosphate cyclase insert" evidence="7">
    <location>
        <begin position="186"/>
        <end position="302"/>
    </location>
</feature>
<protein>
    <recommendedName>
        <fullName evidence="2 5">RNA 3'-terminal phosphate cyclase</fullName>
        <shortName evidence="5">RNA cyclase</shortName>
        <shortName evidence="5">RNA-3'-phosphate cyclase</shortName>
        <ecNumber evidence="5">6.5.1.4</ecNumber>
    </recommendedName>
</protein>
<evidence type="ECO:0000256" key="1">
    <source>
        <dbReference type="ARBA" id="ARBA00009206"/>
    </source>
</evidence>
<feature type="active site" description="Tele-AMP-histidine intermediate" evidence="5">
    <location>
        <position position="336"/>
    </location>
</feature>
<dbReference type="SUPFAM" id="SSF55205">
    <property type="entry name" value="EPT/RTPC-like"/>
    <property type="match status" value="1"/>
</dbReference>
<keyword evidence="3 5" id="KW-0436">Ligase</keyword>
<dbReference type="GO" id="GO:0005524">
    <property type="term" value="F:ATP binding"/>
    <property type="evidence" value="ECO:0007669"/>
    <property type="project" value="UniProtKB-KW"/>
</dbReference>
<gene>
    <name evidence="5 8" type="primary">rtcA</name>
    <name evidence="8" type="ORF">ACFQE9_00455</name>
</gene>
<evidence type="ECO:0000256" key="4">
    <source>
        <dbReference type="ARBA" id="ARBA00022741"/>
    </source>
</evidence>
<evidence type="ECO:0000313" key="8">
    <source>
        <dbReference type="EMBL" id="MFC6891107.1"/>
    </source>
</evidence>
<name>A0ABD5UNR9_9EURY</name>
<comment type="subcellular location">
    <subcellularLocation>
        <location evidence="5">Cytoplasm</location>
    </subcellularLocation>
</comment>
<evidence type="ECO:0000313" key="9">
    <source>
        <dbReference type="Proteomes" id="UP001596296"/>
    </source>
</evidence>
<accession>A0ABD5UNR9</accession>
<reference evidence="8 9" key="1">
    <citation type="journal article" date="2019" name="Int. J. Syst. Evol. Microbiol.">
        <title>The Global Catalogue of Microorganisms (GCM) 10K type strain sequencing project: providing services to taxonomists for standard genome sequencing and annotation.</title>
        <authorList>
            <consortium name="The Broad Institute Genomics Platform"/>
            <consortium name="The Broad Institute Genome Sequencing Center for Infectious Disease"/>
            <person name="Wu L."/>
            <person name="Ma J."/>
        </authorList>
    </citation>
    <scope>NUCLEOTIDE SEQUENCE [LARGE SCALE GENOMIC DNA]</scope>
    <source>
        <strain evidence="8 9">SKJ47</strain>
    </source>
</reference>
<feature type="domain" description="RNA 3'-terminal phosphate cyclase" evidence="6">
    <location>
        <begin position="9"/>
        <end position="347"/>
    </location>
</feature>
<keyword evidence="5" id="KW-0963">Cytoplasm</keyword>
<dbReference type="InterPro" id="IPR023797">
    <property type="entry name" value="RNA3'_phos_cyclase_dom"/>
</dbReference>
<sequence length="373" mass="38905">MLEIDGSAGGGQLLRSAIALSVITDMPVRIEDVRGAREQPGLKVQHATAVRAAAAIANATVEGATSGSRTVEFEPGRPSGGRHAVDIGTAGSLTLLFETLIPMAVVADAPLRLRATGGTDVTWSPPFAFLSRVKLPLLRRFGLGAAVDLERRGFYPEGGGAATLSLFPSRVDPVRLPKPDATDDVATVHVYAVASESLADAEVAERMAATVDEELTREGHDVRERVIEYASTASPGAVVTVRGDLPGTVREPADAVRPTDGVSEPGEGVFESRPAVGVSALGEPGKPSEEVAREAVDRFREFADSFGAVDRHLGDQLVVPLALAGGEVAVPTVTEHVASSVDLIERFGLEIEIESREGGTDGAILRSPGIDSV</sequence>
<dbReference type="EC" id="6.5.1.4" evidence="5"/>
<dbReference type="HAMAP" id="MF_00200">
    <property type="entry name" value="RTC"/>
    <property type="match status" value="1"/>
</dbReference>
<dbReference type="InterPro" id="IPR000228">
    <property type="entry name" value="RNA3'_term_phos_cyc"/>
</dbReference>
<dbReference type="NCBIfam" id="NF003246">
    <property type="entry name" value="PRK04204.1-2"/>
    <property type="match status" value="1"/>
</dbReference>
<dbReference type="Pfam" id="PF05189">
    <property type="entry name" value="RTC_insert"/>
    <property type="match status" value="1"/>
</dbReference>
<dbReference type="InterPro" id="IPR013791">
    <property type="entry name" value="RNA3'-term_phos_cycl_insert"/>
</dbReference>
<dbReference type="PANTHER" id="PTHR11096:SF0">
    <property type="entry name" value="RNA 3'-TERMINAL PHOSPHATE CYCLASE"/>
    <property type="match status" value="1"/>
</dbReference>
<dbReference type="RefSeq" id="WP_379738825.1">
    <property type="nucleotide sequence ID" value="NZ_JBHSVN010000001.1"/>
</dbReference>
<dbReference type="AlphaFoldDB" id="A0ABD5UNR9"/>
<comment type="function">
    <text evidence="5">Catalyzes the conversion of 3'-phosphate to a 2',3'-cyclic phosphodiester at the end of RNA. The mechanism of action of the enzyme occurs in 3 steps: (A) adenylation of the enzyme by ATP; (B) transfer of adenylate to an RNA-N3'P to produce RNA-N3'PP5'A; (C) and attack of the adjacent 2'-hydroxyl on the 3'-phosphorus in the diester linkage to produce the cyclic end product. The biological role of this enzyme is unknown but it is likely to function in some aspects of cellular RNA processing.</text>
</comment>
<proteinExistence type="inferred from homology"/>
<dbReference type="GO" id="GO:0003963">
    <property type="term" value="F:RNA-3'-phosphate cyclase activity"/>
    <property type="evidence" value="ECO:0007669"/>
    <property type="project" value="UniProtKB-UniRule"/>
</dbReference>
<keyword evidence="4 5" id="KW-0547">Nucleotide-binding</keyword>
<dbReference type="Pfam" id="PF01137">
    <property type="entry name" value="RTC"/>
    <property type="match status" value="1"/>
</dbReference>
<evidence type="ECO:0000259" key="6">
    <source>
        <dbReference type="Pfam" id="PF01137"/>
    </source>
</evidence>
<dbReference type="InterPro" id="IPR017770">
    <property type="entry name" value="RNA3'_term_phos_cyc_type_1"/>
</dbReference>
<dbReference type="InterPro" id="IPR037136">
    <property type="entry name" value="RNA3'_phos_cyclase_dom_sf"/>
</dbReference>
<organism evidence="8 9">
    <name type="scientific">Halopenitus salinus</name>
    <dbReference type="NCBI Taxonomy" id="1198295"/>
    <lineage>
        <taxon>Archaea</taxon>
        <taxon>Methanobacteriati</taxon>
        <taxon>Methanobacteriota</taxon>
        <taxon>Stenosarchaea group</taxon>
        <taxon>Halobacteria</taxon>
        <taxon>Halobacteriales</taxon>
        <taxon>Haloferacaceae</taxon>
        <taxon>Halopenitus</taxon>
    </lineage>
</organism>
<keyword evidence="9" id="KW-1185">Reference proteome</keyword>
<comment type="caution">
    <text evidence="5">Lacks conserved residue(s) required for the propagation of feature annotation.</text>
</comment>
<evidence type="ECO:0000256" key="2">
    <source>
        <dbReference type="ARBA" id="ARBA00021428"/>
    </source>
</evidence>
<dbReference type="Gene3D" id="3.30.360.20">
    <property type="entry name" value="RNA 3'-terminal phosphate cyclase, insert domain"/>
    <property type="match status" value="1"/>
</dbReference>
<dbReference type="PANTHER" id="PTHR11096">
    <property type="entry name" value="RNA 3' TERMINAL PHOSPHATE CYCLASE"/>
    <property type="match status" value="1"/>
</dbReference>
<dbReference type="InterPro" id="IPR013792">
    <property type="entry name" value="RNA3'P_cycl/enolpyr_Trfase_a/b"/>
</dbReference>
<dbReference type="PIRSF" id="PIRSF005378">
    <property type="entry name" value="RNA3'_term_phos_cycl_euk"/>
    <property type="match status" value="1"/>
</dbReference>
<dbReference type="InterPro" id="IPR036553">
    <property type="entry name" value="RPTC_insert"/>
</dbReference>
<dbReference type="EMBL" id="JBHSXL010000001">
    <property type="protein sequence ID" value="MFC6891107.1"/>
    <property type="molecule type" value="Genomic_DNA"/>
</dbReference>
<feature type="binding site" evidence="5">
    <location>
        <begin position="312"/>
        <end position="316"/>
    </location>
    <ligand>
        <name>ATP</name>
        <dbReference type="ChEBI" id="CHEBI:30616"/>
    </ligand>
</feature>
<comment type="catalytic activity">
    <reaction evidence="5">
        <text>a 3'-end 3'-phospho-ribonucleotide-RNA + ATP = a 3'-end 2',3'-cyclophospho-ribonucleotide-RNA + AMP + diphosphate</text>
        <dbReference type="Rhea" id="RHEA:23976"/>
        <dbReference type="Rhea" id="RHEA-COMP:10463"/>
        <dbReference type="Rhea" id="RHEA-COMP:10464"/>
        <dbReference type="ChEBI" id="CHEBI:30616"/>
        <dbReference type="ChEBI" id="CHEBI:33019"/>
        <dbReference type="ChEBI" id="CHEBI:83062"/>
        <dbReference type="ChEBI" id="CHEBI:83064"/>
        <dbReference type="ChEBI" id="CHEBI:456215"/>
        <dbReference type="EC" id="6.5.1.4"/>
    </reaction>
</comment>
<comment type="similarity">
    <text evidence="1 5">Belongs to the RNA 3'-terminal cyclase family. Type 1 subfamily.</text>
</comment>